<dbReference type="AlphaFoldDB" id="A0A1H3SS16"/>
<evidence type="ECO:0000313" key="2">
    <source>
        <dbReference type="Proteomes" id="UP000199529"/>
    </source>
</evidence>
<dbReference type="EMBL" id="FNOK01000069">
    <property type="protein sequence ID" value="SDZ40331.1"/>
    <property type="molecule type" value="Genomic_DNA"/>
</dbReference>
<dbReference type="PRINTS" id="PR00413">
    <property type="entry name" value="HADHALOGNASE"/>
</dbReference>
<dbReference type="SFLD" id="SFLDS00003">
    <property type="entry name" value="Haloacid_Dehalogenase"/>
    <property type="match status" value="1"/>
</dbReference>
<dbReference type="STRING" id="418495.SAMN05216215_106912"/>
<dbReference type="InterPro" id="IPR006439">
    <property type="entry name" value="HAD-SF_hydro_IA"/>
</dbReference>
<gene>
    <name evidence="1" type="ORF">SAMN05216215_106912</name>
</gene>
<dbReference type="SUPFAM" id="SSF56784">
    <property type="entry name" value="HAD-like"/>
    <property type="match status" value="1"/>
</dbReference>
<dbReference type="PANTHER" id="PTHR43481:SF4">
    <property type="entry name" value="GLYCEROL-1-PHOSPHATE PHOSPHOHYDROLASE 1-RELATED"/>
    <property type="match status" value="1"/>
</dbReference>
<organism evidence="1 2">
    <name type="scientific">Saccharopolyspora shandongensis</name>
    <dbReference type="NCBI Taxonomy" id="418495"/>
    <lineage>
        <taxon>Bacteria</taxon>
        <taxon>Bacillati</taxon>
        <taxon>Actinomycetota</taxon>
        <taxon>Actinomycetes</taxon>
        <taxon>Pseudonocardiales</taxon>
        <taxon>Pseudonocardiaceae</taxon>
        <taxon>Saccharopolyspora</taxon>
    </lineage>
</organism>
<dbReference type="Proteomes" id="UP000199529">
    <property type="component" value="Unassembled WGS sequence"/>
</dbReference>
<proteinExistence type="predicted"/>
<dbReference type="NCBIfam" id="TIGR01549">
    <property type="entry name" value="HAD-SF-IA-v1"/>
    <property type="match status" value="1"/>
</dbReference>
<sequence length="232" mass="24520">MTQPEGPNGAHRAVVFDMDGVLVESEHLWERMWAKFAAARGKTWTVEQTRQVQGMSAPEWSAFLADFSAATESAVETERVVVDDMIAALDGGEIELLPGAEKMVTEVAARAPIALASSAPRRLIDAVLDRHGLIKHFTATVSSAEVPKGKPSPDVYLSAAEKLGQDSRHCLAVEDSSNGLRAAAAAGMTVVAIPNSDYPPAEDALAGASYIATDLDDVRARLVSALPEPVGS</sequence>
<reference evidence="2" key="1">
    <citation type="submission" date="2016-10" db="EMBL/GenBank/DDBJ databases">
        <authorList>
            <person name="Varghese N."/>
            <person name="Submissions S."/>
        </authorList>
    </citation>
    <scope>NUCLEOTIDE SEQUENCE [LARGE SCALE GENOMIC DNA]</scope>
    <source>
        <strain evidence="2">CGMCC 4.3530</strain>
    </source>
</reference>
<dbReference type="OrthoDB" id="9812856at2"/>
<dbReference type="PANTHER" id="PTHR43481">
    <property type="entry name" value="FRUCTOSE-1-PHOSPHATE PHOSPHATASE"/>
    <property type="match status" value="1"/>
</dbReference>
<protein>
    <submittedName>
        <fullName evidence="1">Haloacid dehalogenase superfamily, subfamily IA, variant 3 with third motif having DD or ED/haloacid dehalogenase superfamily, subfamily IA, variant 1 with third motif having Dx(3-4)D or Dx(3-4)E</fullName>
    </submittedName>
</protein>
<dbReference type="NCBIfam" id="TIGR01509">
    <property type="entry name" value="HAD-SF-IA-v3"/>
    <property type="match status" value="1"/>
</dbReference>
<dbReference type="InterPro" id="IPR023214">
    <property type="entry name" value="HAD_sf"/>
</dbReference>
<dbReference type="SFLD" id="SFLDG01135">
    <property type="entry name" value="C1.5.6:_HAD__Beta-PGM__Phospha"/>
    <property type="match status" value="1"/>
</dbReference>
<keyword evidence="2" id="KW-1185">Reference proteome</keyword>
<evidence type="ECO:0000313" key="1">
    <source>
        <dbReference type="EMBL" id="SDZ40331.1"/>
    </source>
</evidence>
<dbReference type="Pfam" id="PF00702">
    <property type="entry name" value="Hydrolase"/>
    <property type="match status" value="1"/>
</dbReference>
<dbReference type="InterPro" id="IPR051806">
    <property type="entry name" value="HAD-like_SPP"/>
</dbReference>
<name>A0A1H3SS16_9PSEU</name>
<dbReference type="GO" id="GO:0050308">
    <property type="term" value="F:sugar-phosphatase activity"/>
    <property type="evidence" value="ECO:0007669"/>
    <property type="project" value="TreeGrafter"/>
</dbReference>
<dbReference type="InterPro" id="IPR036412">
    <property type="entry name" value="HAD-like_sf"/>
</dbReference>
<accession>A0A1H3SS16</accession>
<dbReference type="Gene3D" id="3.40.50.1000">
    <property type="entry name" value="HAD superfamily/HAD-like"/>
    <property type="match status" value="1"/>
</dbReference>
<dbReference type="SFLD" id="SFLDG01129">
    <property type="entry name" value="C1.5:_HAD__Beta-PGM__Phosphata"/>
    <property type="match status" value="1"/>
</dbReference>
<dbReference type="RefSeq" id="WP_093277004.1">
    <property type="nucleotide sequence ID" value="NZ_FNOK01000069.1"/>
</dbReference>
<dbReference type="InterPro" id="IPR023198">
    <property type="entry name" value="PGP-like_dom2"/>
</dbReference>
<dbReference type="Gene3D" id="1.10.150.240">
    <property type="entry name" value="Putative phosphatase, domain 2"/>
    <property type="match status" value="1"/>
</dbReference>